<protein>
    <submittedName>
        <fullName evidence="2">Uncharacterized protein</fullName>
    </submittedName>
</protein>
<sequence>MDARNRLITWTSGISAIGWRQHNARRSSHSLRGISLACLASAFATSVIATSVAAQEPSAGFMQDPATGITYAKTIQTIERPVVETVVENQEQLVYRPETVTEIKPEVQTVYAPVTEVKWRPYMEGRWNPFRQPTVAYRPVAETYWQRSNQVVNRTTSTTKFVPEKRTVQVARQVPKMKREQVIAYQPVGRVDPTPTRPQITGISEAVAARLQPISAPSAVAAPSTAPMAAPNGMGNATQIASTSMGRTMSDPPRRSITQRGMRANDLRPESSGYAQPLPPSSNSTGIAGLPVLWR</sequence>
<gene>
    <name evidence="2" type="ORF">Pla52n_35550</name>
</gene>
<proteinExistence type="predicted"/>
<accession>A0A5C6ARC1</accession>
<organism evidence="2 3">
    <name type="scientific">Stieleria varia</name>
    <dbReference type="NCBI Taxonomy" id="2528005"/>
    <lineage>
        <taxon>Bacteria</taxon>
        <taxon>Pseudomonadati</taxon>
        <taxon>Planctomycetota</taxon>
        <taxon>Planctomycetia</taxon>
        <taxon>Pirellulales</taxon>
        <taxon>Pirellulaceae</taxon>
        <taxon>Stieleria</taxon>
    </lineage>
</organism>
<comment type="caution">
    <text evidence="2">The sequence shown here is derived from an EMBL/GenBank/DDBJ whole genome shotgun (WGS) entry which is preliminary data.</text>
</comment>
<evidence type="ECO:0000256" key="1">
    <source>
        <dbReference type="SAM" id="MobiDB-lite"/>
    </source>
</evidence>
<keyword evidence="3" id="KW-1185">Reference proteome</keyword>
<dbReference type="Proteomes" id="UP000320176">
    <property type="component" value="Unassembled WGS sequence"/>
</dbReference>
<feature type="region of interest" description="Disordered" evidence="1">
    <location>
        <begin position="267"/>
        <end position="295"/>
    </location>
</feature>
<dbReference type="EMBL" id="SJPN01000004">
    <property type="protein sequence ID" value="TWU02505.1"/>
    <property type="molecule type" value="Genomic_DNA"/>
</dbReference>
<dbReference type="AlphaFoldDB" id="A0A5C6ARC1"/>
<evidence type="ECO:0000313" key="3">
    <source>
        <dbReference type="Proteomes" id="UP000320176"/>
    </source>
</evidence>
<name>A0A5C6ARC1_9BACT</name>
<reference evidence="2 3" key="1">
    <citation type="submission" date="2019-02" db="EMBL/GenBank/DDBJ databases">
        <title>Deep-cultivation of Planctomycetes and their phenomic and genomic characterization uncovers novel biology.</title>
        <authorList>
            <person name="Wiegand S."/>
            <person name="Jogler M."/>
            <person name="Boedeker C."/>
            <person name="Pinto D."/>
            <person name="Vollmers J."/>
            <person name="Rivas-Marin E."/>
            <person name="Kohn T."/>
            <person name="Peeters S.H."/>
            <person name="Heuer A."/>
            <person name="Rast P."/>
            <person name="Oberbeckmann S."/>
            <person name="Bunk B."/>
            <person name="Jeske O."/>
            <person name="Meyerdierks A."/>
            <person name="Storesund J.E."/>
            <person name="Kallscheuer N."/>
            <person name="Luecker S."/>
            <person name="Lage O.M."/>
            <person name="Pohl T."/>
            <person name="Merkel B.J."/>
            <person name="Hornburger P."/>
            <person name="Mueller R.-W."/>
            <person name="Bruemmer F."/>
            <person name="Labrenz M."/>
            <person name="Spormann A.M."/>
            <person name="Op Den Camp H."/>
            <person name="Overmann J."/>
            <person name="Amann R."/>
            <person name="Jetten M.S.M."/>
            <person name="Mascher T."/>
            <person name="Medema M.H."/>
            <person name="Devos D.P."/>
            <person name="Kaster A.-K."/>
            <person name="Ovreas L."/>
            <person name="Rohde M."/>
            <person name="Galperin M.Y."/>
            <person name="Jogler C."/>
        </authorList>
    </citation>
    <scope>NUCLEOTIDE SEQUENCE [LARGE SCALE GENOMIC DNA]</scope>
    <source>
        <strain evidence="2 3">Pla52n</strain>
    </source>
</reference>
<evidence type="ECO:0000313" key="2">
    <source>
        <dbReference type="EMBL" id="TWU02505.1"/>
    </source>
</evidence>